<evidence type="ECO:0000313" key="3">
    <source>
        <dbReference type="Proteomes" id="UP001590950"/>
    </source>
</evidence>
<dbReference type="EMBL" id="JBEFKJ010000048">
    <property type="protein sequence ID" value="KAL2036887.1"/>
    <property type="molecule type" value="Genomic_DNA"/>
</dbReference>
<feature type="region of interest" description="Disordered" evidence="1">
    <location>
        <begin position="1007"/>
        <end position="1032"/>
    </location>
</feature>
<protein>
    <submittedName>
        <fullName evidence="2">Uncharacterized protein</fullName>
    </submittedName>
</protein>
<feature type="region of interest" description="Disordered" evidence="1">
    <location>
        <begin position="415"/>
        <end position="449"/>
    </location>
</feature>
<evidence type="ECO:0000256" key="1">
    <source>
        <dbReference type="SAM" id="MobiDB-lite"/>
    </source>
</evidence>
<accession>A0ABR3ZXT5</accession>
<comment type="caution">
    <text evidence="2">The sequence shown here is derived from an EMBL/GenBank/DDBJ whole genome shotgun (WGS) entry which is preliminary data.</text>
</comment>
<feature type="region of interest" description="Disordered" evidence="1">
    <location>
        <begin position="643"/>
        <end position="682"/>
    </location>
</feature>
<proteinExistence type="predicted"/>
<sequence>MAQEGTKTAQEGVTHVFGSLYNFSIAATDEIIRTFSTIAAPNVSCEFRDGYYTISCPKSDDTSLFKFINLVKGFIDMECDKAPEIFEDVKVTRKKGTIPVPNPEMNDLAELVTQPLRFVNGNPTNSHLVNECPSSTESKGLLIEHETVKHTWAPDQRGREIGTRISDDVIQQIGSLCFCRIDWANELVLELEVKGDNEGDVGRAISKLGVMDNVAINQMSFPWIFSFPVVEGEPSFQLEMRALKDTGDRRCQTTLLPPDSPIFKSIQNALVVSIIKNGCRVPIQQKRIKEPSKGAVSPWKSHPFKFFGADRGQHLIPSTILNTMLTDAPVTPTTVWVSNVATAAEFAHPFQPDLVVEGQSNPSAKPNTTTTVTYKEPLEPIPIQKPNTKRVRVVKGQGKAALAKAKTVAENLVNDPIHATVPKSPASTRSPREGKDVSNQPLGQPLQRTPLVREDQAISVQDLSEFTVSQEALPNVESSPAPPVNLTAINSPYHKAPGNAHQASVVVAEQPIKAQSLQVALHQEGQSQAVHGLFEYVPNQTAPLATKPLEKPPGKCGYGEPSLQTIAGTASQSMAASMLLWQKASGKESQSTLVQGRPEIQLQTALPEITPPYMPPSPPPAPKPTEFGWEGRPVVRGRAGALIDTTSPQEHQNLGKPKPQSLKRTMGQKAPSRELVAGNAARSQKFEEVSRQLLALALPRRGPVSFELGIGRLLINQETGSKEFKAKPFSLPEWSSVFPEKTDTNTNKLETIFTPRLTTSLVDVESIVDIRLSQGRRIFNPEPILRNVTYVYKCTTKHGDQVSINLDEDGFFEILGPEILVGSLDFHFPKRIWDASLRLTTSGLYSNRFQQQVDAIISNLKIFVSQGGTSIDLSTRTSDQELVITSITLRRKTSYSSTVYADLLLQLCEVQDLYVSRDENEYQGTIKESKDMIEAGRLWWEASIASVSAGEILGVNDTLELGEVAKWSPHMITKRGVVRDLYSLAHEIVTNIDNVGFLNKGVKGISGSKSQTTTYQTSHQTSSKPTEGGPYW</sequence>
<keyword evidence="3" id="KW-1185">Reference proteome</keyword>
<gene>
    <name evidence="2" type="ORF">N7G274_010430</name>
</gene>
<name>A0ABR3ZXT5_9LECA</name>
<organism evidence="2 3">
    <name type="scientific">Stereocaulon virgatum</name>
    <dbReference type="NCBI Taxonomy" id="373712"/>
    <lineage>
        <taxon>Eukaryota</taxon>
        <taxon>Fungi</taxon>
        <taxon>Dikarya</taxon>
        <taxon>Ascomycota</taxon>
        <taxon>Pezizomycotina</taxon>
        <taxon>Lecanoromycetes</taxon>
        <taxon>OSLEUM clade</taxon>
        <taxon>Lecanoromycetidae</taxon>
        <taxon>Lecanorales</taxon>
        <taxon>Lecanorineae</taxon>
        <taxon>Stereocaulaceae</taxon>
        <taxon>Stereocaulon</taxon>
    </lineage>
</organism>
<evidence type="ECO:0000313" key="2">
    <source>
        <dbReference type="EMBL" id="KAL2036887.1"/>
    </source>
</evidence>
<reference evidence="2 3" key="1">
    <citation type="submission" date="2024-09" db="EMBL/GenBank/DDBJ databases">
        <title>Rethinking Asexuality: The Enigmatic Case of Functional Sexual Genes in Lepraria (Stereocaulaceae).</title>
        <authorList>
            <person name="Doellman M."/>
            <person name="Sun Y."/>
            <person name="Barcenas-Pena A."/>
            <person name="Lumbsch H.T."/>
            <person name="Grewe F."/>
        </authorList>
    </citation>
    <scope>NUCLEOTIDE SEQUENCE [LARGE SCALE GENOMIC DNA]</scope>
    <source>
        <strain evidence="2 3">Mercado 3170</strain>
    </source>
</reference>
<dbReference type="Proteomes" id="UP001590950">
    <property type="component" value="Unassembled WGS sequence"/>
</dbReference>
<feature type="compositionally biased region" description="Low complexity" evidence="1">
    <location>
        <begin position="1007"/>
        <end position="1023"/>
    </location>
</feature>